<evidence type="ECO:0000313" key="1">
    <source>
        <dbReference type="EMBL" id="BBX17932.1"/>
    </source>
</evidence>
<dbReference type="KEGG" id="mdu:MDUV_27920"/>
<sequence length="159" mass="17962">MGNWLRAVALGVLLTLTACQQQQQTDTETTATRPALQVRHDTEELVRIFPPLGEPLSASWITWDNSDLAEDSKVRVVWIDAVVEITPQRMTDLVESNYTERSDQRPAVQKVLEPFLPPGPFRTGVDLNIIFGANENSTRVFLDEQAHTVVLQSYRMDRA</sequence>
<protein>
    <submittedName>
        <fullName evidence="1">Uncharacterized protein</fullName>
    </submittedName>
</protein>
<dbReference type="AlphaFoldDB" id="A0A7I7K3I1"/>
<organism evidence="1 2">
    <name type="scientific">Mycolicibacterium duvalii</name>
    <dbReference type="NCBI Taxonomy" id="39688"/>
    <lineage>
        <taxon>Bacteria</taxon>
        <taxon>Bacillati</taxon>
        <taxon>Actinomycetota</taxon>
        <taxon>Actinomycetes</taxon>
        <taxon>Mycobacteriales</taxon>
        <taxon>Mycobacteriaceae</taxon>
        <taxon>Mycolicibacterium</taxon>
    </lineage>
</organism>
<evidence type="ECO:0000313" key="2">
    <source>
        <dbReference type="Proteomes" id="UP000467006"/>
    </source>
</evidence>
<dbReference type="PROSITE" id="PS51257">
    <property type="entry name" value="PROKAR_LIPOPROTEIN"/>
    <property type="match status" value="1"/>
</dbReference>
<dbReference type="RefSeq" id="WP_098005151.1">
    <property type="nucleotide sequence ID" value="NZ_AP022563.1"/>
</dbReference>
<dbReference type="Proteomes" id="UP000467006">
    <property type="component" value="Chromosome"/>
</dbReference>
<reference evidence="1 2" key="1">
    <citation type="journal article" date="2019" name="Emerg. Microbes Infect.">
        <title>Comprehensive subspecies identification of 175 nontuberculous mycobacteria species based on 7547 genomic profiles.</title>
        <authorList>
            <person name="Matsumoto Y."/>
            <person name="Kinjo T."/>
            <person name="Motooka D."/>
            <person name="Nabeya D."/>
            <person name="Jung N."/>
            <person name="Uechi K."/>
            <person name="Horii T."/>
            <person name="Iida T."/>
            <person name="Fujita J."/>
            <person name="Nakamura S."/>
        </authorList>
    </citation>
    <scope>NUCLEOTIDE SEQUENCE [LARGE SCALE GENOMIC DNA]</scope>
    <source>
        <strain evidence="1 2">JCM 6396</strain>
    </source>
</reference>
<dbReference type="OrthoDB" id="5118825at2"/>
<accession>A0A7I7K3I1</accession>
<gene>
    <name evidence="1" type="ORF">MDUV_27920</name>
</gene>
<keyword evidence="2" id="KW-1185">Reference proteome</keyword>
<proteinExistence type="predicted"/>
<name>A0A7I7K3I1_9MYCO</name>
<dbReference type="EMBL" id="AP022563">
    <property type="protein sequence ID" value="BBX17932.1"/>
    <property type="molecule type" value="Genomic_DNA"/>
</dbReference>